<sequence>MLPLSFVIASAPVLPPLGFLLLVCWQLLRPGLLPLWAGFPLGLFDDLFSGQPFGSAIFLWSATMIALEVLSGWLRWRGFWQDWLVANVTVVCYLVLALCVAALAGGPWNLLLIVPQTLLAFVMFPLLTRLVALLDLLRLARVRVVA</sequence>
<keyword evidence="1" id="KW-0812">Transmembrane</keyword>
<feature type="transmembrane region" description="Helical" evidence="1">
    <location>
        <begin position="7"/>
        <end position="28"/>
    </location>
</feature>
<organism evidence="2 3">
    <name type="scientific">Croceicoccus esteveae</name>
    <dbReference type="NCBI Taxonomy" id="3075597"/>
    <lineage>
        <taxon>Bacteria</taxon>
        <taxon>Pseudomonadati</taxon>
        <taxon>Pseudomonadota</taxon>
        <taxon>Alphaproteobacteria</taxon>
        <taxon>Sphingomonadales</taxon>
        <taxon>Erythrobacteraceae</taxon>
        <taxon>Croceicoccus</taxon>
    </lineage>
</organism>
<evidence type="ECO:0000256" key="1">
    <source>
        <dbReference type="SAM" id="Phobius"/>
    </source>
</evidence>
<feature type="transmembrane region" description="Helical" evidence="1">
    <location>
        <begin position="83"/>
        <end position="104"/>
    </location>
</feature>
<dbReference type="Proteomes" id="UP001259803">
    <property type="component" value="Unassembled WGS sequence"/>
</dbReference>
<keyword evidence="1" id="KW-1133">Transmembrane helix</keyword>
<reference evidence="2 3" key="1">
    <citation type="submission" date="2023-09" db="EMBL/GenBank/DDBJ databases">
        <authorList>
            <person name="Rey-Velasco X."/>
        </authorList>
    </citation>
    <scope>NUCLEOTIDE SEQUENCE [LARGE SCALE GENOMIC DNA]</scope>
    <source>
        <strain evidence="2 3">F390</strain>
    </source>
</reference>
<gene>
    <name evidence="2" type="ORF">RM533_10495</name>
</gene>
<proteinExistence type="predicted"/>
<feature type="transmembrane region" description="Helical" evidence="1">
    <location>
        <begin position="48"/>
        <end position="71"/>
    </location>
</feature>
<accession>A0ABU2ZJ41</accession>
<protein>
    <submittedName>
        <fullName evidence="2">Rod shape-determining protein MreD</fullName>
    </submittedName>
</protein>
<keyword evidence="1" id="KW-0472">Membrane</keyword>
<comment type="caution">
    <text evidence="2">The sequence shown here is derived from an EMBL/GenBank/DDBJ whole genome shotgun (WGS) entry which is preliminary data.</text>
</comment>
<dbReference type="EMBL" id="JAVRHS010000009">
    <property type="protein sequence ID" value="MDT0576609.1"/>
    <property type="molecule type" value="Genomic_DNA"/>
</dbReference>
<evidence type="ECO:0000313" key="3">
    <source>
        <dbReference type="Proteomes" id="UP001259803"/>
    </source>
</evidence>
<feature type="transmembrane region" description="Helical" evidence="1">
    <location>
        <begin position="110"/>
        <end position="134"/>
    </location>
</feature>
<name>A0ABU2ZJ41_9SPHN</name>
<evidence type="ECO:0000313" key="2">
    <source>
        <dbReference type="EMBL" id="MDT0576609.1"/>
    </source>
</evidence>
<keyword evidence="3" id="KW-1185">Reference proteome</keyword>
<dbReference type="RefSeq" id="WP_311341187.1">
    <property type="nucleotide sequence ID" value="NZ_JAVRHS010000009.1"/>
</dbReference>